<dbReference type="GO" id="GO:0003723">
    <property type="term" value="F:RNA binding"/>
    <property type="evidence" value="ECO:0007669"/>
    <property type="project" value="InterPro"/>
</dbReference>
<evidence type="ECO:0000256" key="2">
    <source>
        <dbReference type="ARBA" id="ARBA00022980"/>
    </source>
</evidence>
<evidence type="ECO:0000313" key="5">
    <source>
        <dbReference type="EMBL" id="ORZ39845.1"/>
    </source>
</evidence>
<dbReference type="PRINTS" id="PR00975">
    <property type="entry name" value="RIBOSOMALS19"/>
</dbReference>
<evidence type="ECO:0000256" key="1">
    <source>
        <dbReference type="ARBA" id="ARBA00007345"/>
    </source>
</evidence>
<dbReference type="PIRSF" id="PIRSF002144">
    <property type="entry name" value="Ribosomal_S19"/>
    <property type="match status" value="1"/>
</dbReference>
<dbReference type="PROSITE" id="PS00323">
    <property type="entry name" value="RIBOSOMAL_S19"/>
    <property type="match status" value="1"/>
</dbReference>
<dbReference type="InterPro" id="IPR023575">
    <property type="entry name" value="Ribosomal_uS19_SF"/>
</dbReference>
<comment type="caution">
    <text evidence="5">The sequence shown here is derived from an EMBL/GenBank/DDBJ whole genome shotgun (WGS) entry which is preliminary data.</text>
</comment>
<dbReference type="InterPro" id="IPR020934">
    <property type="entry name" value="Ribosomal_uS19_CS"/>
</dbReference>
<proteinExistence type="inferred from homology"/>
<gene>
    <name evidence="5" type="ORF">BCR44DRAFT_156521</name>
</gene>
<evidence type="ECO:0000256" key="4">
    <source>
        <dbReference type="RuleBase" id="RU003485"/>
    </source>
</evidence>
<dbReference type="PANTHER" id="PTHR11880">
    <property type="entry name" value="RIBOSOMAL PROTEIN S19P FAMILY MEMBER"/>
    <property type="match status" value="1"/>
</dbReference>
<comment type="similarity">
    <text evidence="1 4">Belongs to the universal ribosomal protein uS19 family.</text>
</comment>
<keyword evidence="3 4" id="KW-0687">Ribonucleoprotein</keyword>
<dbReference type="InterPro" id="IPR002222">
    <property type="entry name" value="Ribosomal_uS19"/>
</dbReference>
<accession>A0A1Y2HYY8</accession>
<keyword evidence="2 4" id="KW-0689">Ribosomal protein</keyword>
<dbReference type="GO" id="GO:0006412">
    <property type="term" value="P:translation"/>
    <property type="evidence" value="ECO:0007669"/>
    <property type="project" value="InterPro"/>
</dbReference>
<evidence type="ECO:0000313" key="6">
    <source>
        <dbReference type="Proteomes" id="UP000193411"/>
    </source>
</evidence>
<dbReference type="GO" id="GO:0005763">
    <property type="term" value="C:mitochondrial small ribosomal subunit"/>
    <property type="evidence" value="ECO:0007669"/>
    <property type="project" value="TreeGrafter"/>
</dbReference>
<dbReference type="Proteomes" id="UP000193411">
    <property type="component" value="Unassembled WGS sequence"/>
</dbReference>
<dbReference type="HAMAP" id="MF_00531">
    <property type="entry name" value="Ribosomal_uS19"/>
    <property type="match status" value="1"/>
</dbReference>
<evidence type="ECO:0000256" key="3">
    <source>
        <dbReference type="ARBA" id="ARBA00023274"/>
    </source>
</evidence>
<keyword evidence="6" id="KW-1185">Reference proteome</keyword>
<dbReference type="OrthoDB" id="2043at2759"/>
<dbReference type="GO" id="GO:0003735">
    <property type="term" value="F:structural constituent of ribosome"/>
    <property type="evidence" value="ECO:0007669"/>
    <property type="project" value="InterPro"/>
</dbReference>
<dbReference type="GO" id="GO:0000028">
    <property type="term" value="P:ribosomal small subunit assembly"/>
    <property type="evidence" value="ECO:0007669"/>
    <property type="project" value="TreeGrafter"/>
</dbReference>
<sequence>MHRTLPLLRSVWRGPFVTPFPELAGALANGTPIKTDKRACVILPNFVGVQFQIHNGKDYVPITVTEDMVGHKLGEFAASKKWVRFKDSQKKRK</sequence>
<dbReference type="EMBL" id="MCFL01000004">
    <property type="protein sequence ID" value="ORZ39845.1"/>
    <property type="molecule type" value="Genomic_DNA"/>
</dbReference>
<dbReference type="PANTHER" id="PTHR11880:SF8">
    <property type="entry name" value="SMALL RIBOSOMAL SUBUNIT PROTEIN US19M"/>
    <property type="match status" value="1"/>
</dbReference>
<evidence type="ECO:0008006" key="7">
    <source>
        <dbReference type="Google" id="ProtNLM"/>
    </source>
</evidence>
<name>A0A1Y2HYY8_9FUNG</name>
<dbReference type="Gene3D" id="3.30.860.10">
    <property type="entry name" value="30s Ribosomal Protein S19, Chain A"/>
    <property type="match status" value="1"/>
</dbReference>
<dbReference type="AlphaFoldDB" id="A0A1Y2HYY8"/>
<protein>
    <recommendedName>
        <fullName evidence="7">Ribosomal protein S19/S15</fullName>
    </recommendedName>
</protein>
<dbReference type="STRING" id="765915.A0A1Y2HYY8"/>
<dbReference type="SUPFAM" id="SSF54570">
    <property type="entry name" value="Ribosomal protein S19"/>
    <property type="match status" value="1"/>
</dbReference>
<reference evidence="5 6" key="1">
    <citation type="submission" date="2016-07" db="EMBL/GenBank/DDBJ databases">
        <title>Pervasive Adenine N6-methylation of Active Genes in Fungi.</title>
        <authorList>
            <consortium name="DOE Joint Genome Institute"/>
            <person name="Mondo S.J."/>
            <person name="Dannebaum R.O."/>
            <person name="Kuo R.C."/>
            <person name="Labutti K."/>
            <person name="Haridas S."/>
            <person name="Kuo A."/>
            <person name="Salamov A."/>
            <person name="Ahrendt S.R."/>
            <person name="Lipzen A."/>
            <person name="Sullivan W."/>
            <person name="Andreopoulos W.B."/>
            <person name="Clum A."/>
            <person name="Lindquist E."/>
            <person name="Daum C."/>
            <person name="Ramamoorthy G.K."/>
            <person name="Gryganskyi A."/>
            <person name="Culley D."/>
            <person name="Magnuson J.K."/>
            <person name="James T.Y."/>
            <person name="O'Malley M.A."/>
            <person name="Stajich J.E."/>
            <person name="Spatafora J.W."/>
            <person name="Visel A."/>
            <person name="Grigoriev I.V."/>
        </authorList>
    </citation>
    <scope>NUCLEOTIDE SEQUENCE [LARGE SCALE GENOMIC DNA]</scope>
    <source>
        <strain evidence="5 6">PL171</strain>
    </source>
</reference>
<organism evidence="5 6">
    <name type="scientific">Catenaria anguillulae PL171</name>
    <dbReference type="NCBI Taxonomy" id="765915"/>
    <lineage>
        <taxon>Eukaryota</taxon>
        <taxon>Fungi</taxon>
        <taxon>Fungi incertae sedis</taxon>
        <taxon>Blastocladiomycota</taxon>
        <taxon>Blastocladiomycetes</taxon>
        <taxon>Blastocladiales</taxon>
        <taxon>Catenariaceae</taxon>
        <taxon>Catenaria</taxon>
    </lineage>
</organism>
<dbReference type="Pfam" id="PF00203">
    <property type="entry name" value="Ribosomal_S19"/>
    <property type="match status" value="1"/>
</dbReference>